<keyword evidence="8 9" id="KW-1208">Phospholipid metabolism</keyword>
<dbReference type="SUPFAM" id="SSF51735">
    <property type="entry name" value="NAD(P)-binding Rossmann-fold domains"/>
    <property type="match status" value="1"/>
</dbReference>
<dbReference type="NCBIfam" id="NF000942">
    <property type="entry name" value="PRK00094.1-4"/>
    <property type="match status" value="1"/>
</dbReference>
<dbReference type="InterPro" id="IPR011128">
    <property type="entry name" value="G3P_DH_NAD-dep_N"/>
</dbReference>
<feature type="binding site" evidence="9">
    <location>
        <position position="140"/>
    </location>
    <ligand>
        <name>sn-glycerol 3-phosphate</name>
        <dbReference type="ChEBI" id="CHEBI:57597"/>
    </ligand>
</feature>
<dbReference type="EMBL" id="CP031376">
    <property type="protein sequence ID" value="AXK51418.1"/>
    <property type="molecule type" value="Genomic_DNA"/>
</dbReference>
<dbReference type="Pfam" id="PF01210">
    <property type="entry name" value="NAD_Gly3P_dh_N"/>
    <property type="match status" value="1"/>
</dbReference>
<keyword evidence="2 9" id="KW-0444">Lipid biosynthesis</keyword>
<dbReference type="PANTHER" id="PTHR11728:SF1">
    <property type="entry name" value="GLYCEROL-3-PHOSPHATE DEHYDROGENASE [NAD(+)] 2, CHLOROPLASTIC"/>
    <property type="match status" value="1"/>
</dbReference>
<feature type="binding site" evidence="12">
    <location>
        <begin position="8"/>
        <end position="13"/>
    </location>
    <ligand>
        <name>NAD(+)</name>
        <dbReference type="ChEBI" id="CHEBI:57540"/>
    </ligand>
</feature>
<evidence type="ECO:0000256" key="9">
    <source>
        <dbReference type="HAMAP-Rule" id="MF_00394"/>
    </source>
</evidence>
<dbReference type="PRINTS" id="PR00077">
    <property type="entry name" value="GPDHDRGNASE"/>
</dbReference>
<dbReference type="GO" id="GO:0046167">
    <property type="term" value="P:glycerol-3-phosphate biosynthetic process"/>
    <property type="evidence" value="ECO:0007669"/>
    <property type="project" value="UniProtKB-UniRule"/>
</dbReference>
<sequence length="332" mass="36200">MKNITIIGTGAYGTVLANVLADNDHKVVMYGIDEDQVNDINDNKKNSVFFKDLLLNKEIKATTDLSAALEKTEILVLGVPTLAIEKVISEIKKYAKKSMIIINVAKGLDENNLDVLSKKVIKLFEGTNILKAYGALFGPSVAIEVIQRKPTCIMSCSEDIKVAQEIAEVFNNEYFRVLPTTDLKGCEISAALKNTVAIASGILFGFEGSDNSKASLITIGNNEIMKLGMAYGARIETFTNFACLGDLILTATSHKSRNFSLGMEIAKANDAQKVLSNYGFTVEGVTACKIAHQMALKAKIHLPLFEIMYQILYNNSVPSATINNIFSDIILV</sequence>
<feature type="binding site" evidence="9">
    <location>
        <position position="138"/>
    </location>
    <ligand>
        <name>sn-glycerol 3-phosphate</name>
        <dbReference type="ChEBI" id="CHEBI:57597"/>
    </ligand>
</feature>
<dbReference type="InterPro" id="IPR013328">
    <property type="entry name" value="6PGD_dom2"/>
</dbReference>
<dbReference type="HAMAP" id="MF_00394">
    <property type="entry name" value="NAD_Glyc3P_dehydrog"/>
    <property type="match status" value="1"/>
</dbReference>
<dbReference type="InterPro" id="IPR008927">
    <property type="entry name" value="6-PGluconate_DH-like_C_sf"/>
</dbReference>
<dbReference type="OrthoDB" id="9812273at2"/>
<keyword evidence="3 9" id="KW-0521">NADP</keyword>
<gene>
    <name evidence="9 17" type="primary">gpsA</name>
    <name evidence="17" type="ORF">SALLE_v1c07480</name>
</gene>
<keyword evidence="7 9" id="KW-0594">Phospholipid biosynthesis</keyword>
<feature type="binding site" evidence="11">
    <location>
        <begin position="257"/>
        <end position="258"/>
    </location>
    <ligand>
        <name>substrate</name>
    </ligand>
</feature>
<feature type="binding site" evidence="9">
    <location>
        <position position="258"/>
    </location>
    <ligand>
        <name>sn-glycerol 3-phosphate</name>
        <dbReference type="ChEBI" id="CHEBI:57597"/>
    </ligand>
</feature>
<evidence type="ECO:0000256" key="12">
    <source>
        <dbReference type="PIRSR" id="PIRSR000114-3"/>
    </source>
</evidence>
<dbReference type="Gene3D" id="3.40.50.720">
    <property type="entry name" value="NAD(P)-binding Rossmann-like Domain"/>
    <property type="match status" value="1"/>
</dbReference>
<dbReference type="GO" id="GO:0141153">
    <property type="term" value="F:glycerol-3-phosphate dehydrogenase (NADP+) activity"/>
    <property type="evidence" value="ECO:0007669"/>
    <property type="project" value="RHEA"/>
</dbReference>
<comment type="caution">
    <text evidence="9">Lacks conserved residue(s) required for the propagation of feature annotation.</text>
</comment>
<evidence type="ECO:0000256" key="7">
    <source>
        <dbReference type="ARBA" id="ARBA00023209"/>
    </source>
</evidence>
<feature type="domain" description="Glycerol-3-phosphate dehydrogenase NAD-dependent N-terminal" evidence="15">
    <location>
        <begin position="3"/>
        <end position="162"/>
    </location>
</feature>
<dbReference type="GO" id="GO:0005975">
    <property type="term" value="P:carbohydrate metabolic process"/>
    <property type="evidence" value="ECO:0007669"/>
    <property type="project" value="InterPro"/>
</dbReference>
<evidence type="ECO:0000256" key="14">
    <source>
        <dbReference type="RuleBase" id="RU000439"/>
    </source>
</evidence>
<protein>
    <recommendedName>
        <fullName evidence="9">Glycerol-3-phosphate dehydrogenase [NAD(P)+]</fullName>
        <ecNumber evidence="9">1.1.1.94</ecNumber>
    </recommendedName>
    <alternativeName>
        <fullName evidence="9">NAD(P)(+)-dependent glycerol-3-phosphate dehydrogenase</fullName>
    </alternativeName>
    <alternativeName>
        <fullName evidence="9">NAD(P)H-dependent dihydroxyacetone-phosphate reductase</fullName>
    </alternativeName>
</protein>
<comment type="subcellular location">
    <subcellularLocation>
        <location evidence="9">Cytoplasm</location>
    </subcellularLocation>
</comment>
<evidence type="ECO:0000313" key="17">
    <source>
        <dbReference type="EMBL" id="AXK51418.1"/>
    </source>
</evidence>
<evidence type="ECO:0000256" key="1">
    <source>
        <dbReference type="ARBA" id="ARBA00011009"/>
    </source>
</evidence>
<keyword evidence="4 9" id="KW-0560">Oxidoreductase</keyword>
<accession>A0A345Z489</accession>
<name>A0A345Z489_9MOLU</name>
<evidence type="ECO:0000256" key="2">
    <source>
        <dbReference type="ARBA" id="ARBA00022516"/>
    </source>
</evidence>
<evidence type="ECO:0000256" key="5">
    <source>
        <dbReference type="ARBA" id="ARBA00023027"/>
    </source>
</evidence>
<dbReference type="NCBIfam" id="NF000940">
    <property type="entry name" value="PRK00094.1-2"/>
    <property type="match status" value="1"/>
</dbReference>
<feature type="binding site" evidence="12">
    <location>
        <position position="257"/>
    </location>
    <ligand>
        <name>NAD(+)</name>
        <dbReference type="ChEBI" id="CHEBI:57540"/>
    </ligand>
</feature>
<dbReference type="RefSeq" id="WP_115558317.1">
    <property type="nucleotide sequence ID" value="NZ_CP031376.1"/>
</dbReference>
<dbReference type="GO" id="GO:0005829">
    <property type="term" value="C:cytosol"/>
    <property type="evidence" value="ECO:0007669"/>
    <property type="project" value="TreeGrafter"/>
</dbReference>
<comment type="similarity">
    <text evidence="1 9 13">Belongs to the NAD-dependent glycerol-3-phosphate dehydrogenase family.</text>
</comment>
<dbReference type="UniPathway" id="UPA00940"/>
<reference evidence="17 18" key="1">
    <citation type="submission" date="2018-07" db="EMBL/GenBank/DDBJ databases">
        <title>Complete genome sequence of Spiroplasma alleghenense PLHS-1 (ATCC 51752).</title>
        <authorList>
            <person name="Chou L."/>
            <person name="Lee T.-Y."/>
            <person name="Tsai Y.-M."/>
            <person name="Kuo C.-H."/>
        </authorList>
    </citation>
    <scope>NUCLEOTIDE SEQUENCE [LARGE SCALE GENOMIC DNA]</scope>
    <source>
        <strain evidence="17 18">PLHS-1</strain>
    </source>
</reference>
<feature type="active site" description="Proton acceptor" evidence="9 10">
    <location>
        <position position="193"/>
    </location>
</feature>
<evidence type="ECO:0000313" key="18">
    <source>
        <dbReference type="Proteomes" id="UP000254792"/>
    </source>
</evidence>
<feature type="binding site" evidence="9">
    <location>
        <position position="142"/>
    </location>
    <ligand>
        <name>NADPH</name>
        <dbReference type="ChEBI" id="CHEBI:57783"/>
    </ligand>
</feature>
<feature type="binding site" evidence="9">
    <location>
        <position position="257"/>
    </location>
    <ligand>
        <name>sn-glycerol 3-phosphate</name>
        <dbReference type="ChEBI" id="CHEBI:57597"/>
    </ligand>
</feature>
<proteinExistence type="inferred from homology"/>
<dbReference type="GO" id="GO:0008654">
    <property type="term" value="P:phospholipid biosynthetic process"/>
    <property type="evidence" value="ECO:0007669"/>
    <property type="project" value="UniProtKB-KW"/>
</dbReference>
<feature type="binding site" evidence="9">
    <location>
        <position position="106"/>
    </location>
    <ligand>
        <name>NADPH</name>
        <dbReference type="ChEBI" id="CHEBI:57783"/>
    </ligand>
</feature>
<dbReference type="Pfam" id="PF07479">
    <property type="entry name" value="NAD_Gly3P_dh_C"/>
    <property type="match status" value="1"/>
</dbReference>
<feature type="binding site" evidence="12">
    <location>
        <position position="142"/>
    </location>
    <ligand>
        <name>NAD(+)</name>
        <dbReference type="ChEBI" id="CHEBI:57540"/>
    </ligand>
</feature>
<feature type="domain" description="Glycerol-3-phosphate dehydrogenase NAD-dependent C-terminal" evidence="16">
    <location>
        <begin position="182"/>
        <end position="322"/>
    </location>
</feature>
<keyword evidence="5 9" id="KW-0520">NAD</keyword>
<evidence type="ECO:0000256" key="13">
    <source>
        <dbReference type="RuleBase" id="RU000437"/>
    </source>
</evidence>
<comment type="pathway">
    <text evidence="9">Membrane lipid metabolism; glycerophospholipid metabolism.</text>
</comment>
<evidence type="ECO:0000256" key="4">
    <source>
        <dbReference type="ARBA" id="ARBA00023002"/>
    </source>
</evidence>
<feature type="binding site" evidence="9">
    <location>
        <position position="246"/>
    </location>
    <ligand>
        <name>sn-glycerol 3-phosphate</name>
        <dbReference type="ChEBI" id="CHEBI:57597"/>
    </ligand>
</feature>
<feature type="binding site" evidence="9">
    <location>
        <position position="106"/>
    </location>
    <ligand>
        <name>sn-glycerol 3-phosphate</name>
        <dbReference type="ChEBI" id="CHEBI:57597"/>
    </ligand>
</feature>
<dbReference type="PANTHER" id="PTHR11728">
    <property type="entry name" value="GLYCEROL-3-PHOSPHATE DEHYDROGENASE"/>
    <property type="match status" value="1"/>
</dbReference>
<feature type="binding site" evidence="11">
    <location>
        <position position="106"/>
    </location>
    <ligand>
        <name>substrate</name>
    </ligand>
</feature>
<dbReference type="PIRSF" id="PIRSF000114">
    <property type="entry name" value="Glycerol-3-P_dh"/>
    <property type="match status" value="1"/>
</dbReference>
<keyword evidence="18" id="KW-1185">Reference proteome</keyword>
<dbReference type="Proteomes" id="UP000254792">
    <property type="component" value="Chromosome"/>
</dbReference>
<evidence type="ECO:0000256" key="6">
    <source>
        <dbReference type="ARBA" id="ARBA00023098"/>
    </source>
</evidence>
<comment type="catalytic activity">
    <reaction evidence="9 14">
        <text>sn-glycerol 3-phosphate + NADP(+) = dihydroxyacetone phosphate + NADPH + H(+)</text>
        <dbReference type="Rhea" id="RHEA:11096"/>
        <dbReference type="ChEBI" id="CHEBI:15378"/>
        <dbReference type="ChEBI" id="CHEBI:57597"/>
        <dbReference type="ChEBI" id="CHEBI:57642"/>
        <dbReference type="ChEBI" id="CHEBI:57783"/>
        <dbReference type="ChEBI" id="CHEBI:58349"/>
        <dbReference type="EC" id="1.1.1.94"/>
    </reaction>
</comment>
<feature type="binding site" evidence="9">
    <location>
        <position position="283"/>
    </location>
    <ligand>
        <name>NADPH</name>
        <dbReference type="ChEBI" id="CHEBI:57783"/>
    </ligand>
</feature>
<dbReference type="GO" id="GO:0046168">
    <property type="term" value="P:glycerol-3-phosphate catabolic process"/>
    <property type="evidence" value="ECO:0007669"/>
    <property type="project" value="InterPro"/>
</dbReference>
<dbReference type="SUPFAM" id="SSF48179">
    <property type="entry name" value="6-phosphogluconate dehydrogenase C-terminal domain-like"/>
    <property type="match status" value="1"/>
</dbReference>
<dbReference type="Gene3D" id="1.10.1040.10">
    <property type="entry name" value="N-(1-d-carboxylethyl)-l-norvaline Dehydrogenase, domain 2"/>
    <property type="match status" value="1"/>
</dbReference>
<dbReference type="GO" id="GO:0051287">
    <property type="term" value="F:NAD binding"/>
    <property type="evidence" value="ECO:0007669"/>
    <property type="project" value="InterPro"/>
</dbReference>
<evidence type="ECO:0000259" key="15">
    <source>
        <dbReference type="Pfam" id="PF01210"/>
    </source>
</evidence>
<evidence type="ECO:0000256" key="11">
    <source>
        <dbReference type="PIRSR" id="PIRSR000114-2"/>
    </source>
</evidence>
<evidence type="ECO:0000256" key="8">
    <source>
        <dbReference type="ARBA" id="ARBA00023264"/>
    </source>
</evidence>
<keyword evidence="9" id="KW-0963">Cytoplasm</keyword>
<feature type="binding site" evidence="9">
    <location>
        <position position="256"/>
    </location>
    <ligand>
        <name>sn-glycerol 3-phosphate</name>
        <dbReference type="ChEBI" id="CHEBI:57597"/>
    </ligand>
</feature>
<feature type="binding site" evidence="9">
    <location>
        <position position="12"/>
    </location>
    <ligand>
        <name>NADPH</name>
        <dbReference type="ChEBI" id="CHEBI:57783"/>
    </ligand>
</feature>
<evidence type="ECO:0000259" key="16">
    <source>
        <dbReference type="Pfam" id="PF07479"/>
    </source>
</evidence>
<keyword evidence="6 9" id="KW-0443">Lipid metabolism</keyword>
<dbReference type="AlphaFoldDB" id="A0A345Z489"/>
<comment type="function">
    <text evidence="9">Catalyzes the reduction of the glycolytic intermediate dihydroxyacetone phosphate (DHAP) to sn-glycerol 3-phosphate (G3P), the key precursor for phospholipid synthesis.</text>
</comment>
<evidence type="ECO:0000256" key="3">
    <source>
        <dbReference type="ARBA" id="ARBA00022857"/>
    </source>
</evidence>
<dbReference type="KEGG" id="salx:SALLE_v1c07480"/>
<dbReference type="GO" id="GO:0141152">
    <property type="term" value="F:glycerol-3-phosphate dehydrogenase (NAD+) activity"/>
    <property type="evidence" value="ECO:0007669"/>
    <property type="project" value="RHEA"/>
</dbReference>
<evidence type="ECO:0000256" key="10">
    <source>
        <dbReference type="PIRSR" id="PIRSR000114-1"/>
    </source>
</evidence>
<dbReference type="InterPro" id="IPR006168">
    <property type="entry name" value="G3P_DH_NAD-dep"/>
</dbReference>
<feature type="binding site" evidence="9">
    <location>
        <position position="257"/>
    </location>
    <ligand>
        <name>NADPH</name>
        <dbReference type="ChEBI" id="CHEBI:57783"/>
    </ligand>
</feature>
<comment type="catalytic activity">
    <reaction evidence="9">
        <text>sn-glycerol 3-phosphate + NAD(+) = dihydroxyacetone phosphate + NADH + H(+)</text>
        <dbReference type="Rhea" id="RHEA:11092"/>
        <dbReference type="ChEBI" id="CHEBI:15378"/>
        <dbReference type="ChEBI" id="CHEBI:57540"/>
        <dbReference type="ChEBI" id="CHEBI:57597"/>
        <dbReference type="ChEBI" id="CHEBI:57642"/>
        <dbReference type="ChEBI" id="CHEBI:57945"/>
        <dbReference type="EC" id="1.1.1.94"/>
    </reaction>
</comment>
<keyword evidence="9" id="KW-0547">Nucleotide-binding</keyword>
<feature type="binding site" evidence="9">
    <location>
        <position position="193"/>
    </location>
    <ligand>
        <name>sn-glycerol 3-phosphate</name>
        <dbReference type="ChEBI" id="CHEBI:57597"/>
    </ligand>
</feature>
<dbReference type="EC" id="1.1.1.94" evidence="9"/>
<organism evidence="17 18">
    <name type="scientific">Spiroplasma alleghenense</name>
    <dbReference type="NCBI Taxonomy" id="216931"/>
    <lineage>
        <taxon>Bacteria</taxon>
        <taxon>Bacillati</taxon>
        <taxon>Mycoplasmatota</taxon>
        <taxon>Mollicutes</taxon>
        <taxon>Entomoplasmatales</taxon>
        <taxon>Spiroplasmataceae</taxon>
        <taxon>Spiroplasma</taxon>
    </lineage>
</organism>
<dbReference type="InterPro" id="IPR036291">
    <property type="entry name" value="NAD(P)-bd_dom_sf"/>
</dbReference>
<dbReference type="GO" id="GO:0006650">
    <property type="term" value="P:glycerophospholipid metabolic process"/>
    <property type="evidence" value="ECO:0007669"/>
    <property type="project" value="UniProtKB-UniRule"/>
</dbReference>
<dbReference type="InterPro" id="IPR006109">
    <property type="entry name" value="G3P_DH_NAD-dep_C"/>
</dbReference>
<dbReference type="FunFam" id="3.40.50.720:FF:000019">
    <property type="entry name" value="Glycerol-3-phosphate dehydrogenase [NAD(P)+]"/>
    <property type="match status" value="1"/>
</dbReference>